<keyword evidence="2" id="KW-1185">Reference proteome</keyword>
<organism evidence="1 2">
    <name type="scientific">Ohtaekwangia koreensis</name>
    <dbReference type="NCBI Taxonomy" id="688867"/>
    <lineage>
        <taxon>Bacteria</taxon>
        <taxon>Pseudomonadati</taxon>
        <taxon>Bacteroidota</taxon>
        <taxon>Cytophagia</taxon>
        <taxon>Cytophagales</taxon>
        <taxon>Fulvivirgaceae</taxon>
        <taxon>Ohtaekwangia</taxon>
    </lineage>
</organism>
<dbReference type="STRING" id="688867.SAMN05660236_1363"/>
<sequence length="143" mass="17862">MTRENIMATRIRKQAITDDLITFECTIEDYTHFTLYVSQDLQNIFGKIDKTQHTPDIYFSVSIAQLTRLSRKNFSKEDKERYNILHKEYVRNQRNTYYREYYKINSEKRTEYNRKWYQENIERMRDYNRQYQNNYYHSTTKNK</sequence>
<protein>
    <submittedName>
        <fullName evidence="1">Uncharacterized protein</fullName>
    </submittedName>
</protein>
<proteinExistence type="predicted"/>
<dbReference type="Proteomes" id="UP000190961">
    <property type="component" value="Unassembled WGS sequence"/>
</dbReference>
<evidence type="ECO:0000313" key="2">
    <source>
        <dbReference type="Proteomes" id="UP000190961"/>
    </source>
</evidence>
<name>A0A1T5JQ77_9BACT</name>
<gene>
    <name evidence="1" type="ORF">SAMN05660236_1363</name>
</gene>
<accession>A0A1T5JQ77</accession>
<reference evidence="1 2" key="1">
    <citation type="submission" date="2017-02" db="EMBL/GenBank/DDBJ databases">
        <authorList>
            <person name="Peterson S.W."/>
        </authorList>
    </citation>
    <scope>NUCLEOTIDE SEQUENCE [LARGE SCALE GENOMIC DNA]</scope>
    <source>
        <strain evidence="1 2">DSM 25262</strain>
    </source>
</reference>
<evidence type="ECO:0000313" key="1">
    <source>
        <dbReference type="EMBL" id="SKC53597.1"/>
    </source>
</evidence>
<dbReference type="AlphaFoldDB" id="A0A1T5JQ77"/>
<dbReference type="RefSeq" id="WP_143785642.1">
    <property type="nucleotide sequence ID" value="NZ_FUZU01000001.1"/>
</dbReference>
<dbReference type="EMBL" id="FUZU01000001">
    <property type="protein sequence ID" value="SKC53597.1"/>
    <property type="molecule type" value="Genomic_DNA"/>
</dbReference>